<sequence length="50" mass="5355">MVVETVHGLATTLPFTVMVTSAACIVALASANIAANKYPRLRHFMSISSY</sequence>
<organism evidence="2 3">
    <name type="scientific">Escherichia coli O25b:H4</name>
    <dbReference type="NCBI Taxonomy" id="941280"/>
    <lineage>
        <taxon>Bacteria</taxon>
        <taxon>Pseudomonadati</taxon>
        <taxon>Pseudomonadota</taxon>
        <taxon>Gammaproteobacteria</taxon>
        <taxon>Enterobacterales</taxon>
        <taxon>Enterobacteriaceae</taxon>
        <taxon>Escherichia</taxon>
    </lineage>
</organism>
<dbReference type="EMBL" id="CP015085">
    <property type="protein sequence ID" value="ANK05189.1"/>
    <property type="molecule type" value="Genomic_DNA"/>
</dbReference>
<keyword evidence="1" id="KW-0812">Transmembrane</keyword>
<feature type="transmembrane region" description="Helical" evidence="1">
    <location>
        <begin position="12"/>
        <end position="35"/>
    </location>
</feature>
<proteinExistence type="predicted"/>
<keyword evidence="1" id="KW-1133">Transmembrane helix</keyword>
<accession>A0A192CI40</accession>
<name>A0A192CI40_ECO25</name>
<dbReference type="Proteomes" id="UP000183316">
    <property type="component" value="Chromosome"/>
</dbReference>
<evidence type="ECO:0000313" key="3">
    <source>
        <dbReference type="Proteomes" id="UP000183316"/>
    </source>
</evidence>
<protein>
    <submittedName>
        <fullName evidence="2">Uncharacterized protein</fullName>
    </submittedName>
</protein>
<dbReference type="AlphaFoldDB" id="A0A192CI40"/>
<reference evidence="2 3" key="1">
    <citation type="submission" date="2016-03" db="EMBL/GenBank/DDBJ databases">
        <title>Genome Sequence and Comparative Pathogenic Determinants of Uropathogenic Escherichia coli O25b:H4, a Clinical Isolate from Saudi Arabia.</title>
        <authorList>
            <person name="Alyamani E.A.J."/>
            <person name="Khiyami M.A."/>
            <person name="Booq R.Y."/>
            <person name="Bahwerth F.S."/>
            <person name="Vaisvil B."/>
            <person name="Schmitt D.P."/>
            <person name="Kapatral V."/>
        </authorList>
    </citation>
    <scope>NUCLEOTIDE SEQUENCE [LARGE SCALE GENOMIC DNA]</scope>
    <source>
        <strain evidence="2 3">O25b:H4</strain>
    </source>
</reference>
<gene>
    <name evidence="2" type="ORF">WLH_03928</name>
</gene>
<evidence type="ECO:0000313" key="2">
    <source>
        <dbReference type="EMBL" id="ANK05189.1"/>
    </source>
</evidence>
<evidence type="ECO:0000256" key="1">
    <source>
        <dbReference type="SAM" id="Phobius"/>
    </source>
</evidence>
<keyword evidence="1" id="KW-0472">Membrane</keyword>